<dbReference type="RefSeq" id="YP_010649310.1">
    <property type="nucleotide sequence ID" value="NC_070765.1"/>
</dbReference>
<keyword evidence="1" id="KW-0472">Membrane</keyword>
<dbReference type="GeneID" id="77924857"/>
<evidence type="ECO:0000313" key="2">
    <source>
        <dbReference type="EMBL" id="QHB37466.1"/>
    </source>
</evidence>
<reference evidence="2 3" key="1">
    <citation type="submission" date="2019-12" db="EMBL/GenBank/DDBJ databases">
        <authorList>
            <person name="Ayuk M.A."/>
            <person name="Robinson C.J."/>
            <person name="Anderson W.A."/>
            <person name="Ullah H."/>
            <person name="Gugssa A."/>
            <person name="Somiranjan G."/>
            <person name="Allen A."/>
            <person name="Lourds M.F."/>
            <person name="Quagraine B.K."/>
            <person name="Smith M."/>
            <person name="Moore M."/>
            <person name="Oliver J."/>
            <person name="Irabor E."/>
            <person name="Roy S.D."/>
            <person name="Bassey G."/>
            <person name="Louis B.N."/>
            <person name="Adu D."/>
            <person name="Akhimien C.E."/>
            <person name="Annor K."/>
            <person name="Archibald A."/>
            <person name="Ashagre K.C."/>
            <person name="Baity M.R."/>
            <person name="Barnes K.J."/>
            <person name="Barrios L.E."/>
            <person name="Black A.C."/>
            <person name="Bowen'Kauth M.S."/>
            <person name="Bowman K.N."/>
            <person name="Breaux D.L."/>
            <person name="Brooks J.A."/>
            <person name="Bwayili H.A."/>
            <person name="Caine T."/>
            <person name="Williams A.Y."/>
            <person name="Norris L.J."/>
            <person name="Nwozo E.O."/>
            <person name="Prosper P.L."/>
            <person name="Rankin N.A."/>
            <person name="Richardson K.M."/>
            <person name="Robinson D.M."/>
            <person name="Salters D.J."/>
            <person name="Savage M.A."/>
            <person name="Solomon S.M."/>
            <person name="Williams L.R."/>
            <person name="Curtis N."/>
            <person name="Garlena R.A."/>
            <person name="Russell D.A."/>
            <person name="Pope W.H."/>
            <person name="Jacobs-Sera D."/>
            <person name="Hatfull G.F."/>
        </authorList>
    </citation>
    <scope>NUCLEOTIDE SEQUENCE [LARGE SCALE GENOMIC DNA]</scope>
</reference>
<proteinExistence type="predicted"/>
<protein>
    <submittedName>
        <fullName evidence="2">Uncharacterized protein</fullName>
    </submittedName>
</protein>
<keyword evidence="1" id="KW-0812">Transmembrane</keyword>
<keyword evidence="3" id="KW-1185">Reference proteome</keyword>
<feature type="transmembrane region" description="Helical" evidence="1">
    <location>
        <begin position="6"/>
        <end position="24"/>
    </location>
</feature>
<evidence type="ECO:0000313" key="3">
    <source>
        <dbReference type="Proteomes" id="UP000463915"/>
    </source>
</evidence>
<keyword evidence="1" id="KW-1133">Transmembrane helix</keyword>
<evidence type="ECO:0000256" key="1">
    <source>
        <dbReference type="SAM" id="Phobius"/>
    </source>
</evidence>
<name>A0A6B9L756_9CAUD</name>
<dbReference type="KEGG" id="vg:77924857"/>
<gene>
    <name evidence="2" type="primary">61</name>
    <name evidence="2" type="ORF">SEA_ONYINYE_61</name>
</gene>
<dbReference type="EMBL" id="MN813687">
    <property type="protein sequence ID" value="QHB37466.1"/>
    <property type="molecule type" value="Genomic_DNA"/>
</dbReference>
<sequence>MIAPFDWRVISILLVMYYVGYFVGYRRGKIVGREPK</sequence>
<dbReference type="Proteomes" id="UP000463915">
    <property type="component" value="Segment"/>
</dbReference>
<accession>A0A6B9L756</accession>
<organism evidence="2 3">
    <name type="scientific">Mycobacterium phage Onyinye</name>
    <dbReference type="NCBI Taxonomy" id="2686235"/>
    <lineage>
        <taxon>Viruses</taxon>
        <taxon>Duplodnaviria</taxon>
        <taxon>Heunggongvirae</taxon>
        <taxon>Uroviricota</taxon>
        <taxon>Caudoviricetes</taxon>
        <taxon>Onyinyevirus</taxon>
        <taxon>Onyinyevirus onyinye</taxon>
    </lineage>
</organism>